<name>A0A3N4H6P5_ASCIM</name>
<feature type="region of interest" description="Disordered" evidence="1">
    <location>
        <begin position="130"/>
        <end position="154"/>
    </location>
</feature>
<feature type="compositionally biased region" description="Low complexity" evidence="1">
    <location>
        <begin position="142"/>
        <end position="152"/>
    </location>
</feature>
<feature type="region of interest" description="Disordered" evidence="1">
    <location>
        <begin position="238"/>
        <end position="260"/>
    </location>
</feature>
<sequence>EILNEGWCRTRRFFWHGLDVYVSDVASSIRETFAKGRASLKTGLLKDQEWFGWVGSEQESLCKQFPDQLEEDRLTLRTFDGIDDHEVDLDSYPYFHHPYNKLDPNSSISEWTWERNAELMKAVAASAAEKKDEEVLEDANKPSKPLSKAAKAAQKEAEKVAWRAEELRKKKEREEVAKQEAKRAFVSEAVKSIMEKRDDIRSMDATGKWEHYRTLSVGIEDEWEKRYQEAERVKAAQAAEEKKRLEEEERKAEEEEKKRLEDARLDAEIEKWGI</sequence>
<feature type="compositionally biased region" description="Basic and acidic residues" evidence="1">
    <location>
        <begin position="130"/>
        <end position="141"/>
    </location>
</feature>
<reference evidence="2 3" key="1">
    <citation type="journal article" date="2018" name="Nat. Ecol. Evol.">
        <title>Pezizomycetes genomes reveal the molecular basis of ectomycorrhizal truffle lifestyle.</title>
        <authorList>
            <person name="Murat C."/>
            <person name="Payen T."/>
            <person name="Noel B."/>
            <person name="Kuo A."/>
            <person name="Morin E."/>
            <person name="Chen J."/>
            <person name="Kohler A."/>
            <person name="Krizsan K."/>
            <person name="Balestrini R."/>
            <person name="Da Silva C."/>
            <person name="Montanini B."/>
            <person name="Hainaut M."/>
            <person name="Levati E."/>
            <person name="Barry K.W."/>
            <person name="Belfiori B."/>
            <person name="Cichocki N."/>
            <person name="Clum A."/>
            <person name="Dockter R.B."/>
            <person name="Fauchery L."/>
            <person name="Guy J."/>
            <person name="Iotti M."/>
            <person name="Le Tacon F."/>
            <person name="Lindquist E.A."/>
            <person name="Lipzen A."/>
            <person name="Malagnac F."/>
            <person name="Mello A."/>
            <person name="Molinier V."/>
            <person name="Miyauchi S."/>
            <person name="Poulain J."/>
            <person name="Riccioni C."/>
            <person name="Rubini A."/>
            <person name="Sitrit Y."/>
            <person name="Splivallo R."/>
            <person name="Traeger S."/>
            <person name="Wang M."/>
            <person name="Zifcakova L."/>
            <person name="Wipf D."/>
            <person name="Zambonelli A."/>
            <person name="Paolocci F."/>
            <person name="Nowrousian M."/>
            <person name="Ottonello S."/>
            <person name="Baldrian P."/>
            <person name="Spatafora J.W."/>
            <person name="Henrissat B."/>
            <person name="Nagy L.G."/>
            <person name="Aury J.M."/>
            <person name="Wincker P."/>
            <person name="Grigoriev I.V."/>
            <person name="Bonfante P."/>
            <person name="Martin F.M."/>
        </authorList>
    </citation>
    <scope>NUCLEOTIDE SEQUENCE [LARGE SCALE GENOMIC DNA]</scope>
    <source>
        <strain evidence="2 3">RN42</strain>
    </source>
</reference>
<accession>A0A3N4H6P5</accession>
<feature type="non-terminal residue" evidence="2">
    <location>
        <position position="1"/>
    </location>
</feature>
<dbReference type="EMBL" id="ML120195">
    <property type="protein sequence ID" value="RPA70619.1"/>
    <property type="molecule type" value="Genomic_DNA"/>
</dbReference>
<gene>
    <name evidence="2" type="ORF">BJ508DRAFT_336994</name>
</gene>
<evidence type="ECO:0000256" key="1">
    <source>
        <dbReference type="SAM" id="MobiDB-lite"/>
    </source>
</evidence>
<evidence type="ECO:0000313" key="3">
    <source>
        <dbReference type="Proteomes" id="UP000275078"/>
    </source>
</evidence>
<organism evidence="2 3">
    <name type="scientific">Ascobolus immersus RN42</name>
    <dbReference type="NCBI Taxonomy" id="1160509"/>
    <lineage>
        <taxon>Eukaryota</taxon>
        <taxon>Fungi</taxon>
        <taxon>Dikarya</taxon>
        <taxon>Ascomycota</taxon>
        <taxon>Pezizomycotina</taxon>
        <taxon>Pezizomycetes</taxon>
        <taxon>Pezizales</taxon>
        <taxon>Ascobolaceae</taxon>
        <taxon>Ascobolus</taxon>
    </lineage>
</organism>
<dbReference type="Proteomes" id="UP000275078">
    <property type="component" value="Unassembled WGS sequence"/>
</dbReference>
<proteinExistence type="predicted"/>
<keyword evidence="3" id="KW-1185">Reference proteome</keyword>
<dbReference type="AlphaFoldDB" id="A0A3N4H6P5"/>
<evidence type="ECO:0000313" key="2">
    <source>
        <dbReference type="EMBL" id="RPA70619.1"/>
    </source>
</evidence>
<protein>
    <submittedName>
        <fullName evidence="2">Uncharacterized protein</fullName>
    </submittedName>
</protein>